<gene>
    <name evidence="1" type="ORF">KCMC57_63890</name>
</gene>
<dbReference type="AlphaFoldDB" id="A0AB33K801"/>
<geneLocation type="plasmid" evidence="1">
    <name>pCMC57_01</name>
</geneLocation>
<organism evidence="1">
    <name type="scientific">Kitasatospora sp. CMC57</name>
    <dbReference type="NCBI Taxonomy" id="3231513"/>
    <lineage>
        <taxon>Bacteria</taxon>
        <taxon>Bacillati</taxon>
        <taxon>Actinomycetota</taxon>
        <taxon>Actinomycetes</taxon>
        <taxon>Kitasatosporales</taxon>
        <taxon>Streptomycetaceae</taxon>
        <taxon>Kitasatospora</taxon>
    </lineage>
</organism>
<accession>A0AB33K801</accession>
<dbReference type="EMBL" id="AP035882">
    <property type="protein sequence ID" value="BFP50021.1"/>
    <property type="molecule type" value="Genomic_DNA"/>
</dbReference>
<dbReference type="KEGG" id="kic:KCMC57_63890"/>
<protein>
    <submittedName>
        <fullName evidence="1">Uncharacterized protein</fullName>
    </submittedName>
</protein>
<sequence length="129" mass="13186">MTSYRPARTLFNLKGSGTTTTLTASGTSGAIDIGDSLCLWLAVTVAGTVTGTSPTLDVQIDLQDVDGNWYAQAAKITQLTAAGAGHVSVGLDMNGAAAITLPRTVRVTWTIGGTATPTFPQTSISLTGR</sequence>
<reference evidence="1" key="1">
    <citation type="submission" date="2024-07" db="EMBL/GenBank/DDBJ databases">
        <title>Complete genome sequences of cellulolytic bacteria, Kitasatospora sp. CMC57 and Streptomyces sp. CMC78, isolated from Japanese agricultural soil.</title>
        <authorList>
            <person name="Hashimoto T."/>
            <person name="Ito M."/>
            <person name="Iwamoto M."/>
            <person name="Fukahori D."/>
            <person name="Shoda T."/>
            <person name="Sakoda M."/>
            <person name="Morohoshi T."/>
            <person name="Mitsuboshi M."/>
            <person name="Nishizawa T."/>
        </authorList>
    </citation>
    <scope>NUCLEOTIDE SEQUENCE</scope>
    <source>
        <strain evidence="1">CMC57</strain>
        <plasmid evidence="1">pCMC57_01</plasmid>
    </source>
</reference>
<evidence type="ECO:0000313" key="1">
    <source>
        <dbReference type="EMBL" id="BFP50021.1"/>
    </source>
</evidence>
<name>A0AB33K801_9ACTN</name>
<keyword evidence="1" id="KW-0614">Plasmid</keyword>
<proteinExistence type="predicted"/>
<dbReference type="RefSeq" id="WP_407992412.1">
    <property type="nucleotide sequence ID" value="NZ_AP035882.1"/>
</dbReference>